<keyword evidence="2" id="KW-0812">Transmembrane</keyword>
<dbReference type="Gene3D" id="3.30.479.30">
    <property type="entry name" value="Band 7 domain"/>
    <property type="match status" value="1"/>
</dbReference>
<dbReference type="PANTHER" id="PTHR43327:SF10">
    <property type="entry name" value="STOMATIN-LIKE PROTEIN 2, MITOCHONDRIAL"/>
    <property type="match status" value="1"/>
</dbReference>
<dbReference type="EMBL" id="FOQH01000002">
    <property type="protein sequence ID" value="SFH81553.1"/>
    <property type="molecule type" value="Genomic_DNA"/>
</dbReference>
<dbReference type="SUPFAM" id="SSF117892">
    <property type="entry name" value="Band 7/SPFH domain"/>
    <property type="match status" value="1"/>
</dbReference>
<comment type="subcellular location">
    <subcellularLocation>
        <location evidence="1">Membrane</location>
        <topology evidence="1">Single-pass membrane protein</topology>
    </subcellularLocation>
</comment>
<proteinExistence type="predicted"/>
<dbReference type="PRINTS" id="PR00721">
    <property type="entry name" value="STOMATIN"/>
</dbReference>
<dbReference type="InterPro" id="IPR001972">
    <property type="entry name" value="Stomatin_HflK_fam"/>
</dbReference>
<evidence type="ECO:0000256" key="1">
    <source>
        <dbReference type="ARBA" id="ARBA00004167"/>
    </source>
</evidence>
<dbReference type="Proteomes" id="UP000199377">
    <property type="component" value="Unassembled WGS sequence"/>
</dbReference>
<evidence type="ECO:0000313" key="4">
    <source>
        <dbReference type="EMBL" id="SFH81553.1"/>
    </source>
</evidence>
<feature type="transmembrane region" description="Helical" evidence="2">
    <location>
        <begin position="15"/>
        <end position="36"/>
    </location>
</feature>
<dbReference type="AlphaFoldDB" id="A0A1I3D4B3"/>
<gene>
    <name evidence="4" type="ORF">SAMN05216258_102379</name>
</gene>
<feature type="domain" description="Band 7" evidence="3">
    <location>
        <begin position="31"/>
        <end position="189"/>
    </location>
</feature>
<dbReference type="RefSeq" id="WP_177236144.1">
    <property type="nucleotide sequence ID" value="NZ_FOQH01000002.1"/>
</dbReference>
<name>A0A1I3D4B3_9RHOB</name>
<accession>A0A1I3D4B3</accession>
<dbReference type="GO" id="GO:0016020">
    <property type="term" value="C:membrane"/>
    <property type="evidence" value="ECO:0007669"/>
    <property type="project" value="UniProtKB-SubCell"/>
</dbReference>
<evidence type="ECO:0000259" key="3">
    <source>
        <dbReference type="SMART" id="SM00244"/>
    </source>
</evidence>
<dbReference type="PANTHER" id="PTHR43327">
    <property type="entry name" value="STOMATIN-LIKE PROTEIN 2, MITOCHONDRIAL"/>
    <property type="match status" value="1"/>
</dbReference>
<dbReference type="SMART" id="SM00244">
    <property type="entry name" value="PHB"/>
    <property type="match status" value="1"/>
</dbReference>
<protein>
    <submittedName>
        <fullName evidence="4">SPFH domain, Band 7 family protein</fullName>
    </submittedName>
</protein>
<dbReference type="Pfam" id="PF01145">
    <property type="entry name" value="Band_7"/>
    <property type="match status" value="1"/>
</dbReference>
<dbReference type="InterPro" id="IPR001107">
    <property type="entry name" value="Band_7"/>
</dbReference>
<dbReference type="InterPro" id="IPR036013">
    <property type="entry name" value="Band_7/SPFH_dom_sf"/>
</dbReference>
<reference evidence="4 5" key="1">
    <citation type="submission" date="2016-10" db="EMBL/GenBank/DDBJ databases">
        <authorList>
            <person name="de Groot N.N."/>
        </authorList>
    </citation>
    <scope>NUCLEOTIDE SEQUENCE [LARGE SCALE GENOMIC DNA]</scope>
    <source>
        <strain evidence="4 5">CGMCC 1.11030</strain>
    </source>
</reference>
<evidence type="ECO:0000313" key="5">
    <source>
        <dbReference type="Proteomes" id="UP000199377"/>
    </source>
</evidence>
<evidence type="ECO:0000256" key="2">
    <source>
        <dbReference type="SAM" id="Phobius"/>
    </source>
</evidence>
<keyword evidence="2" id="KW-0472">Membrane</keyword>
<organism evidence="4 5">
    <name type="scientific">Albimonas pacifica</name>
    <dbReference type="NCBI Taxonomy" id="1114924"/>
    <lineage>
        <taxon>Bacteria</taxon>
        <taxon>Pseudomonadati</taxon>
        <taxon>Pseudomonadota</taxon>
        <taxon>Alphaproteobacteria</taxon>
        <taxon>Rhodobacterales</taxon>
        <taxon>Paracoccaceae</taxon>
        <taxon>Albimonas</taxon>
    </lineage>
</organism>
<keyword evidence="5" id="KW-1185">Reference proteome</keyword>
<sequence length="297" mass="32766">MDDPMNFLTMFDASSVVLVVVILFFAVTLILGVRIVPQSEQYVVTRLGKYHRTLSAGVNLVVPYLDQVHSRISIADQVITDVRLDVVSRDNVVFSIELLCVYRIVKSEYAVFRVSNVNELVIGLIKSLVRAEIGKVELDAVQQERESLNVEIRQALEAAADDYGINISRAEITDVELKPETQRAMAEVLEAERMRRAAILRAEGEKRAVELAADAALYKQQKEAEALMVTANATAESNRLIRDGMAEGGEAAARFQIAERQIEAFQRLAASSNSKIIVLPGDATDGFTRAATILAKD</sequence>
<dbReference type="InterPro" id="IPR050710">
    <property type="entry name" value="Band7/mec-2_domain"/>
</dbReference>
<keyword evidence="2" id="KW-1133">Transmembrane helix</keyword>
<dbReference type="STRING" id="1114924.SAMN05216258_102379"/>